<evidence type="ECO:0000313" key="3">
    <source>
        <dbReference type="Proteomes" id="UP000789831"/>
    </source>
</evidence>
<keyword evidence="1" id="KW-0812">Transmembrane</keyword>
<evidence type="ECO:0000313" key="2">
    <source>
        <dbReference type="EMBL" id="CAG8498997.1"/>
    </source>
</evidence>
<gene>
    <name evidence="2" type="ORF">AGERDE_LOCUS4148</name>
</gene>
<feature type="transmembrane region" description="Helical" evidence="1">
    <location>
        <begin position="151"/>
        <end position="171"/>
    </location>
</feature>
<feature type="transmembrane region" description="Helical" evidence="1">
    <location>
        <begin position="238"/>
        <end position="259"/>
    </location>
</feature>
<keyword evidence="3" id="KW-1185">Reference proteome</keyword>
<keyword evidence="1" id="KW-1133">Transmembrane helix</keyword>
<organism evidence="2 3">
    <name type="scientific">Ambispora gerdemannii</name>
    <dbReference type="NCBI Taxonomy" id="144530"/>
    <lineage>
        <taxon>Eukaryota</taxon>
        <taxon>Fungi</taxon>
        <taxon>Fungi incertae sedis</taxon>
        <taxon>Mucoromycota</taxon>
        <taxon>Glomeromycotina</taxon>
        <taxon>Glomeromycetes</taxon>
        <taxon>Archaeosporales</taxon>
        <taxon>Ambisporaceae</taxon>
        <taxon>Ambispora</taxon>
    </lineage>
</organism>
<proteinExistence type="predicted"/>
<name>A0A9N8ZKM5_9GLOM</name>
<evidence type="ECO:0000256" key="1">
    <source>
        <dbReference type="SAM" id="Phobius"/>
    </source>
</evidence>
<reference evidence="2" key="1">
    <citation type="submission" date="2021-06" db="EMBL/GenBank/DDBJ databases">
        <authorList>
            <person name="Kallberg Y."/>
            <person name="Tangrot J."/>
            <person name="Rosling A."/>
        </authorList>
    </citation>
    <scope>NUCLEOTIDE SEQUENCE</scope>
    <source>
        <strain evidence="2">MT106</strain>
    </source>
</reference>
<protein>
    <submittedName>
        <fullName evidence="2">574_t:CDS:1</fullName>
    </submittedName>
</protein>
<dbReference type="Proteomes" id="UP000789831">
    <property type="component" value="Unassembled WGS sequence"/>
</dbReference>
<dbReference type="AlphaFoldDB" id="A0A9N8ZKM5"/>
<feature type="transmembrane region" description="Helical" evidence="1">
    <location>
        <begin position="206"/>
        <end position="226"/>
    </location>
</feature>
<sequence length="318" mass="36161">MATDEYSLSSILHKLQDPIPQYVLGCFPAIATIGASPNDYLLQKLLWMARCLACPFLGLFYTCNIANDEKALYWLPKICFIGEDGSEIPYRPFGHRAMSIDSSAVSEKLEACIANSSVLERLSSLLSVFFILLGAFAGISMVVRWDLCEDWPYIPVALSWTLPAIAVRISNGRMLVKDPKKKIGDEKIKVKQFDNDKAKKHKSKRVVITAFASIVFPWISVIMAYFSPPIGFFCRSKYLTIFCTIWSFNNIIAYIHHWVEEKNKIVDRIIRIWFSVSGIVVGILLLVLAVLSDDRSWWATMSSLYYLKPFSVKMLKSR</sequence>
<feature type="transmembrane region" description="Helical" evidence="1">
    <location>
        <begin position="125"/>
        <end position="145"/>
    </location>
</feature>
<accession>A0A9N8ZKM5</accession>
<feature type="transmembrane region" description="Helical" evidence="1">
    <location>
        <begin position="271"/>
        <end position="291"/>
    </location>
</feature>
<dbReference type="EMBL" id="CAJVPL010000452">
    <property type="protein sequence ID" value="CAG8498997.1"/>
    <property type="molecule type" value="Genomic_DNA"/>
</dbReference>
<dbReference type="OrthoDB" id="2390474at2759"/>
<feature type="transmembrane region" description="Helical" evidence="1">
    <location>
        <begin position="47"/>
        <end position="67"/>
    </location>
</feature>
<keyword evidence="1" id="KW-0472">Membrane</keyword>
<comment type="caution">
    <text evidence="2">The sequence shown here is derived from an EMBL/GenBank/DDBJ whole genome shotgun (WGS) entry which is preliminary data.</text>
</comment>